<dbReference type="GO" id="GO:0042773">
    <property type="term" value="P:ATP synthesis coupled electron transport"/>
    <property type="evidence" value="ECO:0007669"/>
    <property type="project" value="InterPro"/>
</dbReference>
<evidence type="ECO:0000256" key="1">
    <source>
        <dbReference type="ARBA" id="ARBA00004127"/>
    </source>
</evidence>
<protein>
    <recommendedName>
        <fullName evidence="5">NADH-quinone oxidoreductase subunit N</fullName>
        <ecNumber evidence="5">7.1.1.-</ecNumber>
    </recommendedName>
    <alternativeName>
        <fullName evidence="5">NADH dehydrogenase I subunit N</fullName>
    </alternativeName>
    <alternativeName>
        <fullName evidence="5">NDH-1 subunit N</fullName>
    </alternativeName>
</protein>
<keyword evidence="5" id="KW-0830">Ubiquinone</keyword>
<dbReference type="GO" id="GO:0048038">
    <property type="term" value="F:quinone binding"/>
    <property type="evidence" value="ECO:0007669"/>
    <property type="project" value="UniProtKB-KW"/>
</dbReference>
<feature type="transmembrane region" description="Helical" evidence="5">
    <location>
        <begin position="160"/>
        <end position="184"/>
    </location>
</feature>
<evidence type="ECO:0000259" key="7">
    <source>
        <dbReference type="Pfam" id="PF00361"/>
    </source>
</evidence>
<keyword evidence="5" id="KW-0813">Transport</keyword>
<evidence type="ECO:0000313" key="9">
    <source>
        <dbReference type="Proteomes" id="UP000236724"/>
    </source>
</evidence>
<feature type="domain" description="NADH:quinone oxidoreductase/Mrp antiporter transmembrane" evidence="7">
    <location>
        <begin position="125"/>
        <end position="419"/>
    </location>
</feature>
<dbReference type="InterPro" id="IPR001750">
    <property type="entry name" value="ND/Mrp_TM"/>
</dbReference>
<comment type="function">
    <text evidence="5">NDH-1 shuttles electrons from NADH, via FMN and iron-sulfur (Fe-S) centers, to quinones in the respiratory chain. The immediate electron acceptor for the enzyme in this species is believed to be ubiquinone. Couples the redox reaction to proton translocation (for every two electrons transferred, four hydrogen ions are translocated across the cytoplasmic membrane), and thus conserves the redox energy in a proton gradient.</text>
</comment>
<dbReference type="OrthoDB" id="9768329at2"/>
<dbReference type="EC" id="7.1.1.-" evidence="5"/>
<reference evidence="8 9" key="1">
    <citation type="submission" date="2016-10" db="EMBL/GenBank/DDBJ databases">
        <authorList>
            <person name="de Groot N.N."/>
        </authorList>
    </citation>
    <scope>NUCLEOTIDE SEQUENCE [LARGE SCALE GENOMIC DNA]</scope>
    <source>
        <strain evidence="8">MBHS1</strain>
    </source>
</reference>
<keyword evidence="2 5" id="KW-0812">Transmembrane</keyword>
<feature type="transmembrane region" description="Helical" evidence="5">
    <location>
        <begin position="325"/>
        <end position="349"/>
    </location>
</feature>
<feature type="transmembrane region" description="Helical" evidence="5">
    <location>
        <begin position="240"/>
        <end position="260"/>
    </location>
</feature>
<feature type="transmembrane region" description="Helical" evidence="5">
    <location>
        <begin position="300"/>
        <end position="319"/>
    </location>
</feature>
<keyword evidence="5" id="KW-0874">Quinone</keyword>
<keyword evidence="5" id="KW-1003">Cell membrane</keyword>
<dbReference type="GO" id="GO:0008137">
    <property type="term" value="F:NADH dehydrogenase (ubiquinone) activity"/>
    <property type="evidence" value="ECO:0007669"/>
    <property type="project" value="InterPro"/>
</dbReference>
<dbReference type="InterPro" id="IPR010096">
    <property type="entry name" value="NADH-Q_OxRdtase_suN/2"/>
</dbReference>
<feature type="transmembrane region" description="Helical" evidence="5">
    <location>
        <begin position="105"/>
        <end position="123"/>
    </location>
</feature>
<dbReference type="AlphaFoldDB" id="A0A1H6FG97"/>
<name>A0A1H6FG97_9GAMM</name>
<evidence type="ECO:0000256" key="5">
    <source>
        <dbReference type="HAMAP-Rule" id="MF_00445"/>
    </source>
</evidence>
<sequence>MNFTVTDLSLMLPEIFVLSMACIILIVDAYLPERLRDLTYQLSQGTLVGAAILTLGIQPESSMLLMSDLFISDAMSVVLKSFVYLIVFAVLLYSRAYLHNHKLFCGEYFVLVLMATLGMMVMISAHHLLTLYLGLELLSLSLYALVAIQRDSSQASEAAMKYFVLGALASGILLYGMSILYGLTGTLELSEIAKAIATGQIEPQLLSFALVFIIAGLAFKLGAVPFHMWLPDVYQGAPTAITLFIGSAPKLAAFAMVMRILSEALPDLHHDWQNMLIILAVLSIALGNIVAIAQTNIKRMLAYSTISHMGFLMLGLLVAKPDGYSAAMFYTIVYALMSMGGFAMLLLLSRAGFDAENLDDLKGLNTRSPWYAFIMMVIMLSMAGIPPFLGFWAKWAVLSQVVAHGFIWLAVLAVIFSVIGAFYYLRIVRLMYFEEPSDTAPLQVNTDMHLAVSVNGLAILALGILPQPLLQVCIQSIS</sequence>
<dbReference type="PANTHER" id="PTHR22773">
    <property type="entry name" value="NADH DEHYDROGENASE"/>
    <property type="match status" value="1"/>
</dbReference>
<evidence type="ECO:0000256" key="2">
    <source>
        <dbReference type="ARBA" id="ARBA00022692"/>
    </source>
</evidence>
<evidence type="ECO:0000256" key="3">
    <source>
        <dbReference type="ARBA" id="ARBA00022989"/>
    </source>
</evidence>
<dbReference type="GO" id="GO:0050136">
    <property type="term" value="F:NADH dehydrogenase (quinone) (non-electrogenic) activity"/>
    <property type="evidence" value="ECO:0007669"/>
    <property type="project" value="UniProtKB-UniRule"/>
</dbReference>
<dbReference type="Pfam" id="PF00361">
    <property type="entry name" value="Proton_antipo_M"/>
    <property type="match status" value="1"/>
</dbReference>
<feature type="transmembrane region" description="Helical" evidence="5">
    <location>
        <begin position="204"/>
        <end position="228"/>
    </location>
</feature>
<keyword evidence="9" id="KW-1185">Reference proteome</keyword>
<dbReference type="RefSeq" id="WP_103921607.1">
    <property type="nucleotide sequence ID" value="NZ_FMSV02000542.1"/>
</dbReference>
<keyword evidence="8" id="KW-0560">Oxidoreductase</keyword>
<feature type="transmembrane region" description="Helical" evidence="5">
    <location>
        <begin position="12"/>
        <end position="31"/>
    </location>
</feature>
<dbReference type="GO" id="GO:0012505">
    <property type="term" value="C:endomembrane system"/>
    <property type="evidence" value="ECO:0007669"/>
    <property type="project" value="UniProtKB-SubCell"/>
</dbReference>
<comment type="similarity">
    <text evidence="5">Belongs to the complex I subunit 2 family.</text>
</comment>
<feature type="transmembrane region" description="Helical" evidence="5">
    <location>
        <begin position="129"/>
        <end position="148"/>
    </location>
</feature>
<keyword evidence="5" id="KW-0520">NAD</keyword>
<keyword evidence="5" id="KW-1278">Translocase</keyword>
<dbReference type="PRINTS" id="PR01434">
    <property type="entry name" value="NADHDHGNASE5"/>
</dbReference>
<proteinExistence type="inferred from homology"/>
<dbReference type="Proteomes" id="UP000236724">
    <property type="component" value="Unassembled WGS sequence"/>
</dbReference>
<evidence type="ECO:0000313" key="8">
    <source>
        <dbReference type="EMBL" id="SEH08024.1"/>
    </source>
</evidence>
<dbReference type="NCBIfam" id="NF004442">
    <property type="entry name" value="PRK05777.1-5"/>
    <property type="match status" value="1"/>
</dbReference>
<feature type="transmembrane region" description="Helical" evidence="5">
    <location>
        <begin position="69"/>
        <end position="93"/>
    </location>
</feature>
<evidence type="ECO:0000256" key="4">
    <source>
        <dbReference type="ARBA" id="ARBA00023136"/>
    </source>
</evidence>
<feature type="transmembrane region" description="Helical" evidence="5">
    <location>
        <begin position="38"/>
        <end position="57"/>
    </location>
</feature>
<organism evidence="8 9">
    <name type="scientific">Candidatus Venteria ishoeyi</name>
    <dbReference type="NCBI Taxonomy" id="1899563"/>
    <lineage>
        <taxon>Bacteria</taxon>
        <taxon>Pseudomonadati</taxon>
        <taxon>Pseudomonadota</taxon>
        <taxon>Gammaproteobacteria</taxon>
        <taxon>Thiotrichales</taxon>
        <taxon>Thiotrichaceae</taxon>
        <taxon>Venteria</taxon>
    </lineage>
</organism>
<dbReference type="NCBIfam" id="TIGR01770">
    <property type="entry name" value="NDH_I_N"/>
    <property type="match status" value="1"/>
</dbReference>
<dbReference type="GO" id="GO:0005886">
    <property type="term" value="C:plasma membrane"/>
    <property type="evidence" value="ECO:0007669"/>
    <property type="project" value="UniProtKB-SubCell"/>
</dbReference>
<comment type="subunit">
    <text evidence="5">NDH-1 is composed of 14 different subunits. Subunits NuoA, H, J, K, L, M, N constitute the membrane sector of the complex.</text>
</comment>
<dbReference type="EMBL" id="FMSV02000542">
    <property type="protein sequence ID" value="SEH08024.1"/>
    <property type="molecule type" value="Genomic_DNA"/>
</dbReference>
<evidence type="ECO:0000256" key="6">
    <source>
        <dbReference type="RuleBase" id="RU000320"/>
    </source>
</evidence>
<keyword evidence="4 5" id="KW-0472">Membrane</keyword>
<feature type="transmembrane region" description="Helical" evidence="5">
    <location>
        <begin position="405"/>
        <end position="425"/>
    </location>
</feature>
<gene>
    <name evidence="5 8" type="primary">nuoN</name>
    <name evidence="8" type="ORF">MBHS_03912</name>
</gene>
<feature type="transmembrane region" description="Helical" evidence="5">
    <location>
        <begin position="272"/>
        <end position="293"/>
    </location>
</feature>
<dbReference type="HAMAP" id="MF_00445">
    <property type="entry name" value="NDH1_NuoN_1"/>
    <property type="match status" value="1"/>
</dbReference>
<comment type="subcellular location">
    <subcellularLocation>
        <location evidence="5">Cell membrane</location>
        <topology evidence="5">Multi-pass membrane protein</topology>
    </subcellularLocation>
    <subcellularLocation>
        <location evidence="1">Endomembrane system</location>
        <topology evidence="1">Multi-pass membrane protein</topology>
    </subcellularLocation>
    <subcellularLocation>
        <location evidence="6">Membrane</location>
        <topology evidence="6">Multi-pass membrane protein</topology>
    </subcellularLocation>
</comment>
<accession>A0A1H6FG97</accession>
<keyword evidence="3 5" id="KW-1133">Transmembrane helix</keyword>
<comment type="catalytic activity">
    <reaction evidence="5">
        <text>a quinone + NADH + 5 H(+)(in) = a quinol + NAD(+) + 4 H(+)(out)</text>
        <dbReference type="Rhea" id="RHEA:57888"/>
        <dbReference type="ChEBI" id="CHEBI:15378"/>
        <dbReference type="ChEBI" id="CHEBI:24646"/>
        <dbReference type="ChEBI" id="CHEBI:57540"/>
        <dbReference type="ChEBI" id="CHEBI:57945"/>
        <dbReference type="ChEBI" id="CHEBI:132124"/>
    </reaction>
</comment>
<feature type="transmembrane region" description="Helical" evidence="5">
    <location>
        <begin position="370"/>
        <end position="393"/>
    </location>
</feature>